<dbReference type="Proteomes" id="UP001187415">
    <property type="component" value="Unassembled WGS sequence"/>
</dbReference>
<dbReference type="InterPro" id="IPR015919">
    <property type="entry name" value="Cadherin-like_sf"/>
</dbReference>
<evidence type="ECO:0000256" key="1">
    <source>
        <dbReference type="ARBA" id="ARBA00004251"/>
    </source>
</evidence>
<keyword evidence="11" id="KW-0472">Membrane</keyword>
<feature type="domain" description="Cadherin" evidence="18">
    <location>
        <begin position="225"/>
        <end position="328"/>
    </location>
</feature>
<keyword evidence="3 15" id="KW-0245">EGF-like domain</keyword>
<dbReference type="FunFam" id="2.60.40.60:FF:000116">
    <property type="entry name" value="Dachsous cadherin-related 2"/>
    <property type="match status" value="1"/>
</dbReference>
<dbReference type="SUPFAM" id="SSF49899">
    <property type="entry name" value="Concanavalin A-like lectins/glucanases"/>
    <property type="match status" value="1"/>
</dbReference>
<dbReference type="GO" id="GO:0050793">
    <property type="term" value="P:regulation of developmental process"/>
    <property type="evidence" value="ECO:0007669"/>
    <property type="project" value="UniProtKB-ARBA"/>
</dbReference>
<dbReference type="FunFam" id="2.10.25.10:FF:000434">
    <property type="entry name" value="Predicted protein"/>
    <property type="match status" value="1"/>
</dbReference>
<protein>
    <recommendedName>
        <fullName evidence="21">Protocadherin Fat 4</fullName>
    </recommendedName>
</protein>
<comment type="caution">
    <text evidence="19">The sequence shown here is derived from an EMBL/GenBank/DDBJ whole genome shotgun (WGS) entry which is preliminary data.</text>
</comment>
<dbReference type="PROSITE" id="PS01186">
    <property type="entry name" value="EGF_2"/>
    <property type="match status" value="3"/>
</dbReference>
<evidence type="ECO:0000256" key="6">
    <source>
        <dbReference type="ARBA" id="ARBA00022729"/>
    </source>
</evidence>
<dbReference type="SMART" id="SM00112">
    <property type="entry name" value="CA"/>
    <property type="match status" value="13"/>
</dbReference>
<dbReference type="InterPro" id="IPR001881">
    <property type="entry name" value="EGF-like_Ca-bd_dom"/>
</dbReference>
<dbReference type="FunFam" id="2.60.40.60:FF:000080">
    <property type="entry name" value="FAT atypical cadherin 1"/>
    <property type="match status" value="1"/>
</dbReference>
<evidence type="ECO:0000259" key="18">
    <source>
        <dbReference type="PROSITE" id="PS50268"/>
    </source>
</evidence>
<dbReference type="GO" id="GO:0030182">
    <property type="term" value="P:neuron differentiation"/>
    <property type="evidence" value="ECO:0007669"/>
    <property type="project" value="UniProtKB-ARBA"/>
</dbReference>
<evidence type="ECO:0000256" key="15">
    <source>
        <dbReference type="PROSITE-ProRule" id="PRU00076"/>
    </source>
</evidence>
<dbReference type="GO" id="GO:0051239">
    <property type="term" value="P:regulation of multicellular organismal process"/>
    <property type="evidence" value="ECO:0007669"/>
    <property type="project" value="UniProtKB-ARBA"/>
</dbReference>
<evidence type="ECO:0000256" key="9">
    <source>
        <dbReference type="ARBA" id="ARBA00022889"/>
    </source>
</evidence>
<evidence type="ECO:0000256" key="3">
    <source>
        <dbReference type="ARBA" id="ARBA00022536"/>
    </source>
</evidence>
<dbReference type="GO" id="GO:0007163">
    <property type="term" value="P:establishment or maintenance of cell polarity"/>
    <property type="evidence" value="ECO:0007669"/>
    <property type="project" value="UniProtKB-ARBA"/>
</dbReference>
<dbReference type="PROSITE" id="PS00010">
    <property type="entry name" value="ASX_HYDROXYL"/>
    <property type="match status" value="2"/>
</dbReference>
<dbReference type="FunFam" id="2.60.40.60:FF:000123">
    <property type="entry name" value="Protocadherin beta 4"/>
    <property type="match status" value="1"/>
</dbReference>
<dbReference type="FunFam" id="2.10.25.10:FF:000031">
    <property type="entry name" value="neurogenic locus notch homolog protein 3"/>
    <property type="match status" value="1"/>
</dbReference>
<dbReference type="SMART" id="SM00282">
    <property type="entry name" value="LamG"/>
    <property type="match status" value="1"/>
</dbReference>
<keyword evidence="5" id="KW-0479">Metal-binding</keyword>
<dbReference type="FunFam" id="2.60.40.60:FF:000106">
    <property type="entry name" value="FAT atypical cadherin 4"/>
    <property type="match status" value="1"/>
</dbReference>
<dbReference type="CDD" id="cd00054">
    <property type="entry name" value="EGF_CA"/>
    <property type="match status" value="3"/>
</dbReference>
<dbReference type="Pfam" id="PF02210">
    <property type="entry name" value="Laminin_G_2"/>
    <property type="match status" value="1"/>
</dbReference>
<keyword evidence="4" id="KW-0812">Transmembrane</keyword>
<dbReference type="PANTHER" id="PTHR24026:SF126">
    <property type="entry name" value="PROTOCADHERIN FAT 4"/>
    <property type="match status" value="1"/>
</dbReference>
<dbReference type="SUPFAM" id="SSF57184">
    <property type="entry name" value="Growth factor receptor domain"/>
    <property type="match status" value="1"/>
</dbReference>
<feature type="domain" description="Cadherin" evidence="18">
    <location>
        <begin position="329"/>
        <end position="429"/>
    </location>
</feature>
<evidence type="ECO:0000256" key="7">
    <source>
        <dbReference type="ARBA" id="ARBA00022737"/>
    </source>
</evidence>
<organism evidence="19 20">
    <name type="scientific">Channa striata</name>
    <name type="common">Snakehead murrel</name>
    <name type="synonym">Ophicephalus striatus</name>
    <dbReference type="NCBI Taxonomy" id="64152"/>
    <lineage>
        <taxon>Eukaryota</taxon>
        <taxon>Metazoa</taxon>
        <taxon>Chordata</taxon>
        <taxon>Craniata</taxon>
        <taxon>Vertebrata</taxon>
        <taxon>Euteleostomi</taxon>
        <taxon>Actinopterygii</taxon>
        <taxon>Neopterygii</taxon>
        <taxon>Teleostei</taxon>
        <taxon>Neoteleostei</taxon>
        <taxon>Acanthomorphata</taxon>
        <taxon>Anabantaria</taxon>
        <taxon>Anabantiformes</taxon>
        <taxon>Channoidei</taxon>
        <taxon>Channidae</taxon>
        <taxon>Channa</taxon>
    </lineage>
</organism>
<feature type="domain" description="EGF-like" evidence="17">
    <location>
        <begin position="1580"/>
        <end position="1616"/>
    </location>
</feature>
<feature type="domain" description="Laminin G" evidence="16">
    <location>
        <begin position="1692"/>
        <end position="1843"/>
    </location>
</feature>
<proteinExistence type="predicted"/>
<evidence type="ECO:0000256" key="11">
    <source>
        <dbReference type="ARBA" id="ARBA00023136"/>
    </source>
</evidence>
<dbReference type="CDD" id="cd11304">
    <property type="entry name" value="Cadherin_repeat"/>
    <property type="match status" value="11"/>
</dbReference>
<feature type="domain" description="Cadherin" evidence="18">
    <location>
        <begin position="120"/>
        <end position="224"/>
    </location>
</feature>
<dbReference type="InterPro" id="IPR000152">
    <property type="entry name" value="EGF-type_Asp/Asn_hydroxyl_site"/>
</dbReference>
<feature type="domain" description="EGF-like" evidence="17">
    <location>
        <begin position="1618"/>
        <end position="1654"/>
    </location>
</feature>
<dbReference type="InterPro" id="IPR013320">
    <property type="entry name" value="ConA-like_dom_sf"/>
</dbReference>
<evidence type="ECO:0000313" key="19">
    <source>
        <dbReference type="EMBL" id="KAK2846751.1"/>
    </source>
</evidence>
<dbReference type="Gene3D" id="2.10.25.10">
    <property type="entry name" value="Laminin"/>
    <property type="match status" value="4"/>
</dbReference>
<evidence type="ECO:0000256" key="14">
    <source>
        <dbReference type="PROSITE-ProRule" id="PRU00043"/>
    </source>
</evidence>
<feature type="disulfide bond" evidence="15">
    <location>
        <begin position="1606"/>
        <end position="1615"/>
    </location>
</feature>
<evidence type="ECO:0000259" key="17">
    <source>
        <dbReference type="PROSITE" id="PS50026"/>
    </source>
</evidence>
<sequence length="1843" mass="201389">MNLTVHIEDVNDHDPEFSPSTYSLTVGEDVPRGTSLFQLQAHDRDIGMNGQIRYMLTEGGPFFVDVVRGIVTVMEQLDREKQANYTLVITAVDRGSPPRSATAAVSVTVNDINDCTPLFSPQTLILHVMENGEDPSHLTHQVSALDEDLGTNSQLTYFIQKGNNDGLFSITPNGTFQILHSLDREKASLFNVTITAVDSGLPPLTGTLTVQIMVDDINDNNPEFTEDVYNTIVSEDSPTGTVFAMITASDVDEGVNGEIRYFMENPDVPFAIEETSGELFTTSALDRETVAVYSLTVVGSDKHPTQPLSSSVLVTVLIGDINDHWPQFLNSPYVAYVPDEMTPGFIVCTVRATDGDTEMNAELHYSLYGQSSDLFVIDPYSGTVFTSSALRRMEDIVVNLHVEDAGENPKFDIATISVRFQNISEFPEMNVDVLNHTLSEDEPVGTLVAVASAASVRAEPVSFYLASGNFEDTFHLEQSSGELRVENPLDHENKKEFTLLIEARDSGSPPFSLFAEIHLNISDINDNVPQFMQAEFRCEVFENSPPSWVCDVLAIDADSGIYSAVLYNITEGNTDNFFTIDPENGFLSTTASLDRENISEYNLTVEAAELDNPLHKAKATVIIVVLDRNDNAPRFSQIFVTQLPEDAPVGHSVIHVSSNDDDTSVNAVINYSIIGQGDDIPFSIDFTSGYITVRRPLDRELQDHFTLKALIVIPYHMAVGTEVVRLTAVDLDVSNSSANVEYVITGGNASDFFWIQADTGKVTLNHTLAESVNLFLTLIVVAKDQGAPPLSSHTEITFEITGRNQFSPSFREPDVTFSVPEDLPVGSVIGKIQAEDEDHGPNGAMMYYIIPENQYLPFSVGNSSGLLTLITELDFEKEGVYHLQIKAVDGGWVSKTGMLNVTVVVMDVNDNPPVFSSSEYLAILPENSETGTSVLNVKATDADSGTNAQILYSLIAGHVDKFAVDSSNGTITTLDVFDYEQEQIFDLTIKASNTDSHTFSLAHVVIHISDVNEFTPVFKKKEFNFPVFKNVPIGTRIGKVTAIDYDQGSGGQVFYLMFGQKKVMGFDVETNSGEIYTTSSLRKQGNNNIDLKVLVKNAGVITGMDVDETLVRISVLDTNDAPVFTSAPYMANVTEDSPVGTSVITVSALDEDAIFDWNRVFFSIESGNTNFSFAVDSTNGVISVNCSLDRELWPVYNLTVTATDNGSPPATGTTNVIVTIGDVNDNAPKLTFTEAWVKENQPQGTTVARLNASDSDLPLNQVPLTYWLVNPLTESPFSLTPDGVLVTTRPIDRERISAYHVLVAVRDAGTPALSSTTMFHVSILDENDNPSMPRNIFIEVKYFGSSFQGGMIGNVHPEDPDVSDTFGCTIKSGPTNMFMIPNGTCALWSSPFQGEATFNITIEATDQLHFPVNNSIYINYKGFTNASIDNCILFYVSSSSMEEFLSNKYLKFVKALDSLFNLQASKTHVFGIKHIGSEILLLAAVKNYNGRYLSREVASGISAGHKKLLEAQSNVTISHITANPCLTSPCQNGAMCNKNIYISQNVAVLESLAVIFVSPQKEVLNCTCPIGFTGTLCEDDINECEMNPCENQGTCVNTAGSFYCRCQSGFSGPVCSADVDECLMMQCKNGGTCIPTQDGFDCQCVPGFEGKMCEQFIDHCRSAPCDQGRCINSQTGFTCYCPFGVSGVHCEEHSYGFEELSFMEFPALDRRTNLVSLEFATVQSNSMLLYNSGESSSRDFFALEILDGLIHLSYDLGSGTVGLQTNKQVTDGHFHSITVRRIGHMASLHVDNCTDVDNNGFCFSQSVGDTLERTLDVGNSNLTFGGLKDHGTDFCASCSNKNP</sequence>
<dbReference type="Pfam" id="PF00008">
    <property type="entry name" value="EGF"/>
    <property type="match status" value="2"/>
</dbReference>
<keyword evidence="9" id="KW-0130">Cell adhesion</keyword>
<feature type="domain" description="Cadherin" evidence="18">
    <location>
        <begin position="532"/>
        <end position="635"/>
    </location>
</feature>
<dbReference type="PROSITE" id="PS50268">
    <property type="entry name" value="CADHERIN_2"/>
    <property type="match status" value="13"/>
</dbReference>
<feature type="disulfide bond" evidence="15">
    <location>
        <begin position="1660"/>
        <end position="1670"/>
    </location>
</feature>
<dbReference type="InterPro" id="IPR009030">
    <property type="entry name" value="Growth_fac_rcpt_cys_sf"/>
</dbReference>
<feature type="domain" description="Cadherin" evidence="18">
    <location>
        <begin position="1019"/>
        <end position="1124"/>
    </location>
</feature>
<feature type="domain" description="Cadherin" evidence="18">
    <location>
        <begin position="916"/>
        <end position="1018"/>
    </location>
</feature>
<dbReference type="Gene3D" id="2.60.120.200">
    <property type="match status" value="1"/>
</dbReference>
<feature type="domain" description="Cadherin" evidence="18">
    <location>
        <begin position="720"/>
        <end position="810"/>
    </location>
</feature>
<dbReference type="SMART" id="SM00179">
    <property type="entry name" value="EGF_CA"/>
    <property type="match status" value="3"/>
</dbReference>
<feature type="disulfide bond" evidence="15">
    <location>
        <begin position="1681"/>
        <end position="1690"/>
    </location>
</feature>
<dbReference type="InterPro" id="IPR020894">
    <property type="entry name" value="Cadherin_CS"/>
</dbReference>
<dbReference type="PANTHER" id="PTHR24026">
    <property type="entry name" value="FAT ATYPICAL CADHERIN-RELATED"/>
    <property type="match status" value="1"/>
</dbReference>
<dbReference type="FunFam" id="2.60.40.60:FF:000015">
    <property type="entry name" value="FAT atypical cadherin 1"/>
    <property type="match status" value="2"/>
</dbReference>
<dbReference type="FunFam" id="2.60.40.60:FF:000020">
    <property type="entry name" value="Dachsous cadherin-related 1b"/>
    <property type="match status" value="2"/>
</dbReference>
<evidence type="ECO:0000313" key="20">
    <source>
        <dbReference type="Proteomes" id="UP001187415"/>
    </source>
</evidence>
<dbReference type="GO" id="GO:0005509">
    <property type="term" value="F:calcium ion binding"/>
    <property type="evidence" value="ECO:0007669"/>
    <property type="project" value="UniProtKB-UniRule"/>
</dbReference>
<evidence type="ECO:0000256" key="8">
    <source>
        <dbReference type="ARBA" id="ARBA00022837"/>
    </source>
</evidence>
<keyword evidence="20" id="KW-1185">Reference proteome</keyword>
<dbReference type="GO" id="GO:0007423">
    <property type="term" value="P:sensory organ development"/>
    <property type="evidence" value="ECO:0007669"/>
    <property type="project" value="UniProtKB-ARBA"/>
</dbReference>
<feature type="domain" description="Cadherin" evidence="18">
    <location>
        <begin position="437"/>
        <end position="531"/>
    </location>
</feature>
<keyword evidence="7" id="KW-0677">Repeat</keyword>
<evidence type="ECO:0000259" key="16">
    <source>
        <dbReference type="PROSITE" id="PS50025"/>
    </source>
</evidence>
<dbReference type="GO" id="GO:0001736">
    <property type="term" value="P:establishment of planar polarity"/>
    <property type="evidence" value="ECO:0007669"/>
    <property type="project" value="UniProtKB-ARBA"/>
</dbReference>
<gene>
    <name evidence="19" type="ORF">Q5P01_009750</name>
</gene>
<dbReference type="PROSITE" id="PS00232">
    <property type="entry name" value="CADHERIN_1"/>
    <property type="match status" value="6"/>
</dbReference>
<keyword evidence="8 14" id="KW-0106">Calcium</keyword>
<dbReference type="EMBL" id="JAUPFM010000007">
    <property type="protein sequence ID" value="KAK2846751.1"/>
    <property type="molecule type" value="Genomic_DNA"/>
</dbReference>
<keyword evidence="10" id="KW-1133">Transmembrane helix</keyword>
<evidence type="ECO:0000256" key="5">
    <source>
        <dbReference type="ARBA" id="ARBA00022723"/>
    </source>
</evidence>
<keyword evidence="12 15" id="KW-1015">Disulfide bond</keyword>
<dbReference type="CDD" id="cd00110">
    <property type="entry name" value="LamG"/>
    <property type="match status" value="1"/>
</dbReference>
<dbReference type="PROSITE" id="PS50026">
    <property type="entry name" value="EGF_3"/>
    <property type="match status" value="3"/>
</dbReference>
<feature type="domain" description="Cadherin" evidence="18">
    <location>
        <begin position="811"/>
        <end position="915"/>
    </location>
</feature>
<feature type="domain" description="Cadherin" evidence="18">
    <location>
        <begin position="18"/>
        <end position="119"/>
    </location>
</feature>
<dbReference type="GO" id="GO:0007156">
    <property type="term" value="P:homophilic cell adhesion via plasma membrane adhesion molecules"/>
    <property type="evidence" value="ECO:0007669"/>
    <property type="project" value="InterPro"/>
</dbReference>
<dbReference type="FunFam" id="2.60.40.60:FF:000029">
    <property type="entry name" value="Cadherin EGF LAG seven-pass G-type receptor 3"/>
    <property type="match status" value="1"/>
</dbReference>
<dbReference type="SMART" id="SM00181">
    <property type="entry name" value="EGF"/>
    <property type="match status" value="4"/>
</dbReference>
<dbReference type="GO" id="GO:0005886">
    <property type="term" value="C:plasma membrane"/>
    <property type="evidence" value="ECO:0007669"/>
    <property type="project" value="UniProtKB-SubCell"/>
</dbReference>
<dbReference type="GO" id="GO:0120036">
    <property type="term" value="P:plasma membrane bounded cell projection organization"/>
    <property type="evidence" value="ECO:0007669"/>
    <property type="project" value="UniProtKB-ARBA"/>
</dbReference>
<dbReference type="PRINTS" id="PR00205">
    <property type="entry name" value="CADHERIN"/>
</dbReference>
<feature type="domain" description="EGF-like" evidence="17">
    <location>
        <begin position="1656"/>
        <end position="1691"/>
    </location>
</feature>
<reference evidence="19" key="1">
    <citation type="submission" date="2023-07" db="EMBL/GenBank/DDBJ databases">
        <title>Chromosome-level Genome Assembly of Striped Snakehead (Channa striata).</title>
        <authorList>
            <person name="Liu H."/>
        </authorList>
    </citation>
    <scope>NUCLEOTIDE SEQUENCE</scope>
    <source>
        <strain evidence="19">Gz</strain>
        <tissue evidence="19">Muscle</tissue>
    </source>
</reference>
<evidence type="ECO:0000256" key="12">
    <source>
        <dbReference type="ARBA" id="ARBA00023157"/>
    </source>
</evidence>
<dbReference type="SUPFAM" id="SSF49313">
    <property type="entry name" value="Cadherin-like"/>
    <property type="match status" value="13"/>
</dbReference>
<keyword evidence="2" id="KW-1003">Cell membrane</keyword>
<dbReference type="Gene3D" id="2.60.40.60">
    <property type="entry name" value="Cadherins"/>
    <property type="match status" value="13"/>
</dbReference>
<name>A0AA88N1D6_CHASR</name>
<comment type="subcellular location">
    <subcellularLocation>
        <location evidence="1">Cell membrane</location>
        <topology evidence="1">Single-pass type I membrane protein</topology>
    </subcellularLocation>
</comment>
<keyword evidence="6" id="KW-0732">Signal</keyword>
<dbReference type="PROSITE" id="PS50025">
    <property type="entry name" value="LAM_G_DOMAIN"/>
    <property type="match status" value="1"/>
</dbReference>
<feature type="domain" description="Cadherin" evidence="18">
    <location>
        <begin position="1125"/>
        <end position="1230"/>
    </location>
</feature>
<evidence type="ECO:0000256" key="10">
    <source>
        <dbReference type="ARBA" id="ARBA00022989"/>
    </source>
</evidence>
<feature type="disulfide bond" evidence="15">
    <location>
        <begin position="1644"/>
        <end position="1653"/>
    </location>
</feature>
<dbReference type="InterPro" id="IPR001791">
    <property type="entry name" value="Laminin_G"/>
</dbReference>
<dbReference type="PROSITE" id="PS00022">
    <property type="entry name" value="EGF_1"/>
    <property type="match status" value="4"/>
</dbReference>
<dbReference type="FunFam" id="2.60.40.60:FF:000037">
    <property type="entry name" value="FAT atypical cadherin 1"/>
    <property type="match status" value="1"/>
</dbReference>
<evidence type="ECO:0008006" key="21">
    <source>
        <dbReference type="Google" id="ProtNLM"/>
    </source>
</evidence>
<keyword evidence="13" id="KW-0325">Glycoprotein</keyword>
<comment type="caution">
    <text evidence="15">Lacks conserved residue(s) required for the propagation of feature annotation.</text>
</comment>
<evidence type="ECO:0000256" key="4">
    <source>
        <dbReference type="ARBA" id="ARBA00022692"/>
    </source>
</evidence>
<dbReference type="InterPro" id="IPR002126">
    <property type="entry name" value="Cadherin-like_dom"/>
</dbReference>
<feature type="domain" description="Cadherin" evidence="18">
    <location>
        <begin position="635"/>
        <end position="707"/>
    </location>
</feature>
<dbReference type="Pfam" id="PF00028">
    <property type="entry name" value="Cadherin"/>
    <property type="match status" value="13"/>
</dbReference>
<evidence type="ECO:0000256" key="2">
    <source>
        <dbReference type="ARBA" id="ARBA00022475"/>
    </source>
</evidence>
<evidence type="ECO:0000256" key="13">
    <source>
        <dbReference type="ARBA" id="ARBA00023180"/>
    </source>
</evidence>
<dbReference type="InterPro" id="IPR000742">
    <property type="entry name" value="EGF"/>
</dbReference>
<accession>A0AA88N1D6</accession>
<feature type="domain" description="Cadherin" evidence="18">
    <location>
        <begin position="1237"/>
        <end position="1335"/>
    </location>
</feature>